<gene>
    <name evidence="1" type="primary">GPLD1_2</name>
    <name evidence="1" type="ORF">OS493_018264</name>
</gene>
<dbReference type="PANTHER" id="PTHR23221">
    <property type="entry name" value="GLYCOSYLPHOSPHATIDYLINOSITOL PHOSPHOLIPASE D"/>
    <property type="match status" value="1"/>
</dbReference>
<dbReference type="EC" id="3.1.4.50" evidence="1"/>
<keyword evidence="1" id="KW-0378">Hydrolase</keyword>
<protein>
    <submittedName>
        <fullName evidence="1">Glycosylphosphatidylinositol specific phospholipase D1</fullName>
        <ecNumber evidence="1">3.1.4.50</ecNumber>
    </submittedName>
</protein>
<evidence type="ECO:0000313" key="1">
    <source>
        <dbReference type="EMBL" id="KAJ7333090.1"/>
    </source>
</evidence>
<dbReference type="AlphaFoldDB" id="A0A9W9YC75"/>
<accession>A0A9W9YC75</accession>
<organism evidence="1 2">
    <name type="scientific">Desmophyllum pertusum</name>
    <dbReference type="NCBI Taxonomy" id="174260"/>
    <lineage>
        <taxon>Eukaryota</taxon>
        <taxon>Metazoa</taxon>
        <taxon>Cnidaria</taxon>
        <taxon>Anthozoa</taxon>
        <taxon>Hexacorallia</taxon>
        <taxon>Scleractinia</taxon>
        <taxon>Caryophylliina</taxon>
        <taxon>Caryophylliidae</taxon>
        <taxon>Desmophyllum</taxon>
    </lineage>
</organism>
<keyword evidence="2" id="KW-1185">Reference proteome</keyword>
<comment type="caution">
    <text evidence="1">The sequence shown here is derived from an EMBL/GenBank/DDBJ whole genome shotgun (WGS) entry which is preliminary data.</text>
</comment>
<dbReference type="EMBL" id="MU827787">
    <property type="protein sequence ID" value="KAJ7333090.1"/>
    <property type="molecule type" value="Genomic_DNA"/>
</dbReference>
<dbReference type="GO" id="GO:0005615">
    <property type="term" value="C:extracellular space"/>
    <property type="evidence" value="ECO:0007669"/>
    <property type="project" value="TreeGrafter"/>
</dbReference>
<dbReference type="Proteomes" id="UP001163046">
    <property type="component" value="Unassembled WGS sequence"/>
</dbReference>
<proteinExistence type="predicted"/>
<dbReference type="GO" id="GO:0031012">
    <property type="term" value="C:extracellular matrix"/>
    <property type="evidence" value="ECO:0007669"/>
    <property type="project" value="TreeGrafter"/>
</dbReference>
<dbReference type="PANTHER" id="PTHR23221:SF7">
    <property type="entry name" value="PHOSPHATIDYLINOSITOL-GLYCAN-SPECIFIC PHOSPHOLIPASE D"/>
    <property type="match status" value="1"/>
</dbReference>
<reference evidence="1" key="1">
    <citation type="submission" date="2023-01" db="EMBL/GenBank/DDBJ databases">
        <title>Genome assembly of the deep-sea coral Lophelia pertusa.</title>
        <authorList>
            <person name="Herrera S."/>
            <person name="Cordes E."/>
        </authorList>
    </citation>
    <scope>NUCLEOTIDE SEQUENCE</scope>
    <source>
        <strain evidence="1">USNM1676648</strain>
        <tissue evidence="1">Polyp</tissue>
    </source>
</reference>
<dbReference type="GO" id="GO:0004621">
    <property type="term" value="F:glycosylphosphatidylinositol phospholipase D activity"/>
    <property type="evidence" value="ECO:0007669"/>
    <property type="project" value="UniProtKB-EC"/>
</dbReference>
<dbReference type="OrthoDB" id="5317514at2759"/>
<sequence length="178" mass="20141">MTNGHIIHINIFLTRYIPSGDLEDIYLEYYGEKKVNKYEIELCSAIMLLGWIGEKIAGAKLFSEYSKTSPFLMEDVHSYFQGGVADMAAWSVLLWHKTVDMLEHGTDVCVIPKSPLFINCNKSDHATGLKTTPSNRRLRNPGTATLQEIHKNVNLSDLNIKQTKRGSYFSLSESLAKR</sequence>
<evidence type="ECO:0000313" key="2">
    <source>
        <dbReference type="Proteomes" id="UP001163046"/>
    </source>
</evidence>
<name>A0A9W9YC75_9CNID</name>